<proteinExistence type="predicted"/>
<keyword evidence="1" id="KW-0805">Transcription regulation</keyword>
<sequence length="136" mass="16329">MVESYCLSNYFDLIDRKTLKDIYDFMENFPGTALDEYIGKDFNFHNLIVESSKNDFIINFYRSLQEKIHFFMSIQEDLDTFRAQHLQIMQYIFSGDKNKATKILREHILYSTQVIKTKLFHLKSDKKKNNDYNGKK</sequence>
<dbReference type="InterPro" id="IPR008920">
    <property type="entry name" value="TF_FadR/GntR_C"/>
</dbReference>
<protein>
    <submittedName>
        <fullName evidence="5">FCD domain protein</fullName>
    </submittedName>
</protein>
<dbReference type="SUPFAM" id="SSF48008">
    <property type="entry name" value="GntR ligand-binding domain-like"/>
    <property type="match status" value="1"/>
</dbReference>
<evidence type="ECO:0000256" key="1">
    <source>
        <dbReference type="ARBA" id="ARBA00023015"/>
    </source>
</evidence>
<gene>
    <name evidence="5" type="ORF">BWY41_00333</name>
</gene>
<name>A0A1V5T342_9BACT</name>
<dbReference type="AlphaFoldDB" id="A0A1V5T342"/>
<dbReference type="Pfam" id="PF07729">
    <property type="entry name" value="FCD"/>
    <property type="match status" value="1"/>
</dbReference>
<dbReference type="EMBL" id="MWBQ01000023">
    <property type="protein sequence ID" value="OQA61176.1"/>
    <property type="molecule type" value="Genomic_DNA"/>
</dbReference>
<feature type="domain" description="GntR C-terminal" evidence="4">
    <location>
        <begin position="15"/>
        <end position="108"/>
    </location>
</feature>
<dbReference type="Gene3D" id="1.20.120.530">
    <property type="entry name" value="GntR ligand-binding domain-like"/>
    <property type="match status" value="1"/>
</dbReference>
<evidence type="ECO:0000259" key="4">
    <source>
        <dbReference type="Pfam" id="PF07729"/>
    </source>
</evidence>
<comment type="caution">
    <text evidence="5">The sequence shown here is derived from an EMBL/GenBank/DDBJ whole genome shotgun (WGS) entry which is preliminary data.</text>
</comment>
<keyword evidence="2" id="KW-0238">DNA-binding</keyword>
<evidence type="ECO:0000256" key="2">
    <source>
        <dbReference type="ARBA" id="ARBA00023125"/>
    </source>
</evidence>
<organism evidence="5">
    <name type="scientific">Candidatus Atribacter allofermentans</name>
    <dbReference type="NCBI Taxonomy" id="1852833"/>
    <lineage>
        <taxon>Bacteria</taxon>
        <taxon>Pseudomonadati</taxon>
        <taxon>Atribacterota</taxon>
        <taxon>Atribacteria</taxon>
        <taxon>Atribacterales</taxon>
        <taxon>Atribacteraceae</taxon>
        <taxon>Atribacter</taxon>
    </lineage>
</organism>
<accession>A0A1V5T342</accession>
<evidence type="ECO:0000313" key="5">
    <source>
        <dbReference type="EMBL" id="OQA61176.1"/>
    </source>
</evidence>
<keyword evidence="3" id="KW-0804">Transcription</keyword>
<evidence type="ECO:0000256" key="3">
    <source>
        <dbReference type="ARBA" id="ARBA00023163"/>
    </source>
</evidence>
<dbReference type="Proteomes" id="UP000485569">
    <property type="component" value="Unassembled WGS sequence"/>
</dbReference>
<reference evidence="5" key="1">
    <citation type="submission" date="2017-02" db="EMBL/GenBank/DDBJ databases">
        <title>Delving into the versatile metabolic prowess of the omnipresent phylum Bacteroidetes.</title>
        <authorList>
            <person name="Nobu M.K."/>
            <person name="Mei R."/>
            <person name="Narihiro T."/>
            <person name="Kuroda K."/>
            <person name="Liu W.-T."/>
        </authorList>
    </citation>
    <scope>NUCLEOTIDE SEQUENCE</scope>
    <source>
        <strain evidence="5">ADurb.Bin276</strain>
    </source>
</reference>
<dbReference type="GO" id="GO:0003677">
    <property type="term" value="F:DNA binding"/>
    <property type="evidence" value="ECO:0007669"/>
    <property type="project" value="UniProtKB-KW"/>
</dbReference>
<dbReference type="InterPro" id="IPR011711">
    <property type="entry name" value="GntR_C"/>
</dbReference>